<keyword evidence="2" id="KW-0813">Transport</keyword>
<dbReference type="GO" id="GO:0046872">
    <property type="term" value="F:metal ion binding"/>
    <property type="evidence" value="ECO:0007669"/>
    <property type="project" value="UniProtKB-KW"/>
</dbReference>
<accession>A0A3B1ATA3</accession>
<dbReference type="AlphaFoldDB" id="A0A3B1ATA3"/>
<dbReference type="PANTHER" id="PTHR43112">
    <property type="entry name" value="FERREDOXIN"/>
    <property type="match status" value="1"/>
</dbReference>
<dbReference type="Pfam" id="PF00111">
    <property type="entry name" value="Fer2"/>
    <property type="match status" value="1"/>
</dbReference>
<evidence type="ECO:0000256" key="4">
    <source>
        <dbReference type="ARBA" id="ARBA00022723"/>
    </source>
</evidence>
<feature type="non-terminal residue" evidence="10">
    <location>
        <position position="66"/>
    </location>
</feature>
<protein>
    <recommendedName>
        <fullName evidence="9">2Fe-2S ferredoxin-type domain-containing protein</fullName>
    </recommendedName>
</protein>
<keyword evidence="5" id="KW-0249">Electron transport</keyword>
<dbReference type="InterPro" id="IPR001041">
    <property type="entry name" value="2Fe-2S_ferredoxin-type"/>
</dbReference>
<gene>
    <name evidence="10" type="ORF">MNBD_GAMMA19-1571</name>
</gene>
<keyword evidence="4" id="KW-0479">Metal-binding</keyword>
<comment type="cofactor">
    <cofactor evidence="8">
        <name>[2Fe-2S] cluster</name>
        <dbReference type="ChEBI" id="CHEBI:190135"/>
    </cofactor>
</comment>
<evidence type="ECO:0000256" key="3">
    <source>
        <dbReference type="ARBA" id="ARBA00022714"/>
    </source>
</evidence>
<dbReference type="InterPro" id="IPR006058">
    <property type="entry name" value="2Fe2S_fd_BS"/>
</dbReference>
<organism evidence="10">
    <name type="scientific">hydrothermal vent metagenome</name>
    <dbReference type="NCBI Taxonomy" id="652676"/>
    <lineage>
        <taxon>unclassified sequences</taxon>
        <taxon>metagenomes</taxon>
        <taxon>ecological metagenomes</taxon>
    </lineage>
</organism>
<sequence length="66" mass="7070">MTFTVHIMPSGRRFDVESDESVLDAALRQGYAFPYGCRNGGCGACKGKLLDGSVNYGTNRPPALSN</sequence>
<dbReference type="InterPro" id="IPR036010">
    <property type="entry name" value="2Fe-2S_ferredoxin-like_sf"/>
</dbReference>
<keyword evidence="3" id="KW-0001">2Fe-2S</keyword>
<comment type="similarity">
    <text evidence="1">Belongs to the 2Fe2S plant-type ferredoxin family.</text>
</comment>
<evidence type="ECO:0000256" key="6">
    <source>
        <dbReference type="ARBA" id="ARBA00023004"/>
    </source>
</evidence>
<dbReference type="EMBL" id="UOFV01000369">
    <property type="protein sequence ID" value="VAX03073.1"/>
    <property type="molecule type" value="Genomic_DNA"/>
</dbReference>
<proteinExistence type="inferred from homology"/>
<keyword evidence="6" id="KW-0408">Iron</keyword>
<evidence type="ECO:0000256" key="2">
    <source>
        <dbReference type="ARBA" id="ARBA00022448"/>
    </source>
</evidence>
<evidence type="ECO:0000256" key="5">
    <source>
        <dbReference type="ARBA" id="ARBA00022982"/>
    </source>
</evidence>
<evidence type="ECO:0000313" key="10">
    <source>
        <dbReference type="EMBL" id="VAX03073.1"/>
    </source>
</evidence>
<dbReference type="PROSITE" id="PS51085">
    <property type="entry name" value="2FE2S_FER_2"/>
    <property type="match status" value="1"/>
</dbReference>
<dbReference type="Gene3D" id="3.10.20.30">
    <property type="match status" value="1"/>
</dbReference>
<evidence type="ECO:0000256" key="7">
    <source>
        <dbReference type="ARBA" id="ARBA00023014"/>
    </source>
</evidence>
<name>A0A3B1ATA3_9ZZZZ</name>
<dbReference type="GO" id="GO:0051537">
    <property type="term" value="F:2 iron, 2 sulfur cluster binding"/>
    <property type="evidence" value="ECO:0007669"/>
    <property type="project" value="UniProtKB-KW"/>
</dbReference>
<evidence type="ECO:0000259" key="9">
    <source>
        <dbReference type="PROSITE" id="PS51085"/>
    </source>
</evidence>
<dbReference type="SUPFAM" id="SSF54292">
    <property type="entry name" value="2Fe-2S ferredoxin-like"/>
    <property type="match status" value="1"/>
</dbReference>
<keyword evidence="7" id="KW-0411">Iron-sulfur</keyword>
<reference evidence="10" key="1">
    <citation type="submission" date="2018-06" db="EMBL/GenBank/DDBJ databases">
        <authorList>
            <person name="Zhirakovskaya E."/>
        </authorList>
    </citation>
    <scope>NUCLEOTIDE SEQUENCE</scope>
</reference>
<evidence type="ECO:0000256" key="1">
    <source>
        <dbReference type="ARBA" id="ARBA00007874"/>
    </source>
</evidence>
<dbReference type="InterPro" id="IPR012675">
    <property type="entry name" value="Beta-grasp_dom_sf"/>
</dbReference>
<dbReference type="PANTHER" id="PTHR43112:SF3">
    <property type="entry name" value="FERREDOXIN-2, CHLOROPLASTIC"/>
    <property type="match status" value="1"/>
</dbReference>
<evidence type="ECO:0000256" key="8">
    <source>
        <dbReference type="ARBA" id="ARBA00034078"/>
    </source>
</evidence>
<dbReference type="PROSITE" id="PS00197">
    <property type="entry name" value="2FE2S_FER_1"/>
    <property type="match status" value="1"/>
</dbReference>
<dbReference type="CDD" id="cd00207">
    <property type="entry name" value="fer2"/>
    <property type="match status" value="1"/>
</dbReference>
<feature type="domain" description="2Fe-2S ferredoxin-type" evidence="9">
    <location>
        <begin position="1"/>
        <end position="66"/>
    </location>
</feature>